<dbReference type="InterPro" id="IPR036869">
    <property type="entry name" value="J_dom_sf"/>
</dbReference>
<dbReference type="PRINTS" id="PR00625">
    <property type="entry name" value="JDOMAIN"/>
</dbReference>
<dbReference type="Gene3D" id="2.60.260.20">
    <property type="entry name" value="Urease metallochaperone UreE, N-terminal domain"/>
    <property type="match status" value="2"/>
</dbReference>
<feature type="binding site" evidence="11">
    <location>
        <position position="202"/>
    </location>
    <ligand>
        <name>Zn(2+)</name>
        <dbReference type="ChEBI" id="CHEBI:29105"/>
        <label>1</label>
    </ligand>
</feature>
<feature type="repeat" description="CXXCXGXG motif" evidence="11">
    <location>
        <begin position="202"/>
        <end position="209"/>
    </location>
</feature>
<dbReference type="GO" id="GO:0008270">
    <property type="term" value="F:zinc ion binding"/>
    <property type="evidence" value="ECO:0007669"/>
    <property type="project" value="UniProtKB-UniRule"/>
</dbReference>
<dbReference type="GO" id="GO:0031072">
    <property type="term" value="F:heat shock protein binding"/>
    <property type="evidence" value="ECO:0007669"/>
    <property type="project" value="InterPro"/>
</dbReference>
<dbReference type="HAMAP" id="MF_01152">
    <property type="entry name" value="DnaJ"/>
    <property type="match status" value="1"/>
</dbReference>
<dbReference type="PROSITE" id="PS50076">
    <property type="entry name" value="DNAJ_2"/>
    <property type="match status" value="1"/>
</dbReference>
<sequence>MARDYYGLLGVGRGASDADIKRAYRRLARELHPDVNPDEAAQAKFKEISVAYEVLSDPEKRRIVDMGGDPLESAGAAAGGFAGFGGLGDVFEAFFGGGFGGSSAARGPTGRVRPGSDSLLRMRLDLDECATGVTKQVTVDTAVLCDRCQGRGTNGDSAPVPCDTCGGRGEVQTVQRSLLGQVMTSRPCPTCRGVGVVIPDPCHQCFGDGRVRARREISVKIPAGVGDGMRVRLAAQGEVGPGGGPAGDLYVEVHEQPHDIFLRQGDDLHCTVSVPMVDAALGVTVTVDAILDGMSEIVIPPGTQPGSVITLRGRGMPHLRSNARGDLHVHVEVVVPTRLDHRDTELLRELKSRRGRDIAEVRPTQAAGGGLFSRLRETFTGR</sequence>
<dbReference type="SMART" id="SM00271">
    <property type="entry name" value="DnaJ"/>
    <property type="match status" value="1"/>
</dbReference>
<dbReference type="GO" id="GO:0005737">
    <property type="term" value="C:cytoplasm"/>
    <property type="evidence" value="ECO:0007669"/>
    <property type="project" value="UniProtKB-SubCell"/>
</dbReference>
<evidence type="ECO:0000256" key="6">
    <source>
        <dbReference type="ARBA" id="ARBA00022833"/>
    </source>
</evidence>
<evidence type="ECO:0000256" key="2">
    <source>
        <dbReference type="ARBA" id="ARBA00022705"/>
    </source>
</evidence>
<feature type="binding site" evidence="11">
    <location>
        <position position="188"/>
    </location>
    <ligand>
        <name>Zn(2+)</name>
        <dbReference type="ChEBI" id="CHEBI:29105"/>
        <label>2</label>
    </ligand>
</feature>
<keyword evidence="6 11" id="KW-0862">Zinc</keyword>
<dbReference type="InterPro" id="IPR012724">
    <property type="entry name" value="DnaJ"/>
</dbReference>
<gene>
    <name evidence="12" type="primary">dnaJ2</name>
    <name evidence="11" type="synonym">dnaJ</name>
    <name evidence="12" type="ORF">MSHI_08350</name>
</gene>
<dbReference type="RefSeq" id="WP_083046330.1">
    <property type="nucleotide sequence ID" value="NZ_AP022575.1"/>
</dbReference>
<dbReference type="Gene3D" id="2.10.230.10">
    <property type="entry name" value="Heat shock protein DnaJ, cysteine-rich domain"/>
    <property type="match status" value="1"/>
</dbReference>
<evidence type="ECO:0000256" key="3">
    <source>
        <dbReference type="ARBA" id="ARBA00022723"/>
    </source>
</evidence>
<feature type="binding site" evidence="11">
    <location>
        <position position="165"/>
    </location>
    <ligand>
        <name>Zn(2+)</name>
        <dbReference type="ChEBI" id="CHEBI:29105"/>
        <label>2</label>
    </ligand>
</feature>
<dbReference type="InterPro" id="IPR008971">
    <property type="entry name" value="HSP40/DnaJ_pept-bd"/>
</dbReference>
<dbReference type="AlphaFoldDB" id="A0A7I7MNR7"/>
<comment type="subcellular location">
    <subcellularLocation>
        <location evidence="11">Cytoplasm</location>
    </subcellularLocation>
</comment>
<comment type="subunit">
    <text evidence="11">Homodimer.</text>
</comment>
<accession>A0A7I7MNR7</accession>
<evidence type="ECO:0000256" key="9">
    <source>
        <dbReference type="ARBA" id="ARBA00061004"/>
    </source>
</evidence>
<dbReference type="Pfam" id="PF01556">
    <property type="entry name" value="DnaJ_C"/>
    <property type="match status" value="1"/>
</dbReference>
<dbReference type="Gene3D" id="1.10.287.110">
    <property type="entry name" value="DnaJ domain"/>
    <property type="match status" value="1"/>
</dbReference>
<dbReference type="OrthoDB" id="9779889at2"/>
<dbReference type="PANTHER" id="PTHR43096">
    <property type="entry name" value="DNAJ HOMOLOG 1, MITOCHONDRIAL-RELATED"/>
    <property type="match status" value="1"/>
</dbReference>
<proteinExistence type="inferred from homology"/>
<dbReference type="NCBIfam" id="NF008035">
    <property type="entry name" value="PRK10767.1"/>
    <property type="match status" value="1"/>
</dbReference>
<evidence type="ECO:0000256" key="11">
    <source>
        <dbReference type="HAMAP-Rule" id="MF_01152"/>
    </source>
</evidence>
<keyword evidence="3 11" id="KW-0479">Metal-binding</keyword>
<evidence type="ECO:0000256" key="7">
    <source>
        <dbReference type="ARBA" id="ARBA00023016"/>
    </source>
</evidence>
<dbReference type="SUPFAM" id="SSF57938">
    <property type="entry name" value="DnaJ/Hsp40 cysteine-rich domain"/>
    <property type="match status" value="1"/>
</dbReference>
<comment type="similarity">
    <text evidence="9 11">Belongs to the DnaJ family.</text>
</comment>
<feature type="binding site" evidence="11">
    <location>
        <position position="191"/>
    </location>
    <ligand>
        <name>Zn(2+)</name>
        <dbReference type="ChEBI" id="CHEBI:29105"/>
        <label>2</label>
    </ligand>
</feature>
<dbReference type="FunFam" id="2.60.260.20:FF:000005">
    <property type="entry name" value="Chaperone protein dnaJ 1, mitochondrial"/>
    <property type="match status" value="1"/>
</dbReference>
<dbReference type="CDD" id="cd10719">
    <property type="entry name" value="DnaJ_zf"/>
    <property type="match status" value="1"/>
</dbReference>
<dbReference type="PROSITE" id="PS51188">
    <property type="entry name" value="ZF_CR"/>
    <property type="match status" value="1"/>
</dbReference>
<evidence type="ECO:0000256" key="1">
    <source>
        <dbReference type="ARBA" id="ARBA00022490"/>
    </source>
</evidence>
<dbReference type="EMBL" id="AP022575">
    <property type="protein sequence ID" value="BBX72929.1"/>
    <property type="molecule type" value="Genomic_DNA"/>
</dbReference>
<dbReference type="SUPFAM" id="SSF46565">
    <property type="entry name" value="Chaperone J-domain"/>
    <property type="match status" value="1"/>
</dbReference>
<feature type="repeat" description="CXXCXGXG motif" evidence="11">
    <location>
        <begin position="162"/>
        <end position="169"/>
    </location>
</feature>
<evidence type="ECO:0000256" key="10">
    <source>
        <dbReference type="ARBA" id="ARBA00067609"/>
    </source>
</evidence>
<dbReference type="GO" id="GO:0006260">
    <property type="term" value="P:DNA replication"/>
    <property type="evidence" value="ECO:0007669"/>
    <property type="project" value="UniProtKB-KW"/>
</dbReference>
<name>A0A7I7MNR7_9MYCO</name>
<dbReference type="InterPro" id="IPR001623">
    <property type="entry name" value="DnaJ_domain"/>
</dbReference>
<dbReference type="InterPro" id="IPR036410">
    <property type="entry name" value="HSP_DnaJ_Cys-rich_dom_sf"/>
</dbReference>
<feature type="binding site" evidence="11">
    <location>
        <position position="162"/>
    </location>
    <ligand>
        <name>Zn(2+)</name>
        <dbReference type="ChEBI" id="CHEBI:29105"/>
        <label>2</label>
    </ligand>
</feature>
<dbReference type="InterPro" id="IPR001305">
    <property type="entry name" value="HSP_DnaJ_Cys-rich_dom"/>
</dbReference>
<keyword evidence="4 11" id="KW-0677">Repeat</keyword>
<dbReference type="SUPFAM" id="SSF49493">
    <property type="entry name" value="HSP40/DnaJ peptide-binding domain"/>
    <property type="match status" value="2"/>
</dbReference>
<dbReference type="GO" id="GO:0009408">
    <property type="term" value="P:response to heat"/>
    <property type="evidence" value="ECO:0007669"/>
    <property type="project" value="InterPro"/>
</dbReference>
<dbReference type="GO" id="GO:0005524">
    <property type="term" value="F:ATP binding"/>
    <property type="evidence" value="ECO:0007669"/>
    <property type="project" value="InterPro"/>
</dbReference>
<comment type="cofactor">
    <cofactor evidence="11">
        <name>Zn(2+)</name>
        <dbReference type="ChEBI" id="CHEBI:29105"/>
    </cofactor>
    <text evidence="11">Binds 2 Zn(2+) ions per monomer.</text>
</comment>
<keyword evidence="13" id="KW-1185">Reference proteome</keyword>
<dbReference type="Proteomes" id="UP000467236">
    <property type="component" value="Chromosome"/>
</dbReference>
<organism evidence="12 13">
    <name type="scientific">Mycobacterium shinjukuense</name>
    <dbReference type="NCBI Taxonomy" id="398694"/>
    <lineage>
        <taxon>Bacteria</taxon>
        <taxon>Bacillati</taxon>
        <taxon>Actinomycetota</taxon>
        <taxon>Actinomycetes</taxon>
        <taxon>Mycobacteriales</taxon>
        <taxon>Mycobacteriaceae</taxon>
        <taxon>Mycobacterium</taxon>
    </lineage>
</organism>
<dbReference type="NCBIfam" id="NF010871">
    <property type="entry name" value="PRK14278.1"/>
    <property type="match status" value="1"/>
</dbReference>
<dbReference type="GO" id="GO:0051082">
    <property type="term" value="F:unfolded protein binding"/>
    <property type="evidence" value="ECO:0007669"/>
    <property type="project" value="UniProtKB-UniRule"/>
</dbReference>
<feature type="repeat" description="CXXCXGXG motif" evidence="11">
    <location>
        <begin position="145"/>
        <end position="152"/>
    </location>
</feature>
<evidence type="ECO:0000313" key="12">
    <source>
        <dbReference type="EMBL" id="BBX72929.1"/>
    </source>
</evidence>
<protein>
    <recommendedName>
        <fullName evidence="10 11">Chaperone protein DnaJ</fullName>
    </recommendedName>
</protein>
<keyword evidence="8 11" id="KW-0143">Chaperone</keyword>
<dbReference type="PANTHER" id="PTHR43096:SF48">
    <property type="entry name" value="CHAPERONE PROTEIN DNAJ"/>
    <property type="match status" value="1"/>
</dbReference>
<feature type="repeat" description="CXXCXGXG motif" evidence="11">
    <location>
        <begin position="188"/>
        <end position="195"/>
    </location>
</feature>
<dbReference type="CDD" id="cd10747">
    <property type="entry name" value="DnaJ_C"/>
    <property type="match status" value="1"/>
</dbReference>
<feature type="binding site" evidence="11">
    <location>
        <position position="205"/>
    </location>
    <ligand>
        <name>Zn(2+)</name>
        <dbReference type="ChEBI" id="CHEBI:29105"/>
        <label>1</label>
    </ligand>
</feature>
<dbReference type="InterPro" id="IPR002939">
    <property type="entry name" value="DnaJ_C"/>
</dbReference>
<keyword evidence="7 11" id="KW-0346">Stress response</keyword>
<dbReference type="Pfam" id="PF00684">
    <property type="entry name" value="DnaJ_CXXCXGXG"/>
    <property type="match status" value="1"/>
</dbReference>
<keyword evidence="5 11" id="KW-0863">Zinc-finger</keyword>
<dbReference type="KEGG" id="mshj:MSHI_08350"/>
<feature type="binding site" evidence="11">
    <location>
        <position position="148"/>
    </location>
    <ligand>
        <name>Zn(2+)</name>
        <dbReference type="ChEBI" id="CHEBI:29105"/>
        <label>1</label>
    </ligand>
</feature>
<evidence type="ECO:0000313" key="13">
    <source>
        <dbReference type="Proteomes" id="UP000467236"/>
    </source>
</evidence>
<reference evidence="12 13" key="1">
    <citation type="journal article" date="2019" name="Emerg. Microbes Infect.">
        <title>Comprehensive subspecies identification of 175 nontuberculous mycobacteria species based on 7547 genomic profiles.</title>
        <authorList>
            <person name="Matsumoto Y."/>
            <person name="Kinjo T."/>
            <person name="Motooka D."/>
            <person name="Nabeya D."/>
            <person name="Jung N."/>
            <person name="Uechi K."/>
            <person name="Horii T."/>
            <person name="Iida T."/>
            <person name="Fujita J."/>
            <person name="Nakamura S."/>
        </authorList>
    </citation>
    <scope>NUCLEOTIDE SEQUENCE [LARGE SCALE GENOMIC DNA]</scope>
    <source>
        <strain evidence="12 13">JCM 14233</strain>
    </source>
</reference>
<keyword evidence="1 11" id="KW-0963">Cytoplasm</keyword>
<evidence type="ECO:0000256" key="4">
    <source>
        <dbReference type="ARBA" id="ARBA00022737"/>
    </source>
</evidence>
<dbReference type="GO" id="GO:0042026">
    <property type="term" value="P:protein refolding"/>
    <property type="evidence" value="ECO:0007669"/>
    <property type="project" value="TreeGrafter"/>
</dbReference>
<comment type="function">
    <text evidence="11">Participates actively in the response to hyperosmotic and heat shock by preventing the aggregation of stress-denatured proteins and by disaggregating proteins, also in an autonomous, DnaK-independent fashion. Unfolded proteins bind initially to DnaJ; upon interaction with the DnaJ-bound protein, DnaK hydrolyzes its bound ATP, resulting in the formation of a stable complex. GrpE releases ADP from DnaK; ATP binding to DnaK triggers the release of the substrate protein, thus completing the reaction cycle. Several rounds of ATP-dependent interactions between DnaJ, DnaK and GrpE are required for fully efficient folding. Also involved, together with DnaK and GrpE, in the DNA replication of plasmids through activation of initiation proteins.</text>
</comment>
<dbReference type="Pfam" id="PF00226">
    <property type="entry name" value="DnaJ"/>
    <property type="match status" value="1"/>
</dbReference>
<evidence type="ECO:0000256" key="8">
    <source>
        <dbReference type="ARBA" id="ARBA00023186"/>
    </source>
</evidence>
<evidence type="ECO:0000256" key="5">
    <source>
        <dbReference type="ARBA" id="ARBA00022771"/>
    </source>
</evidence>
<feature type="binding site" evidence="11">
    <location>
        <position position="145"/>
    </location>
    <ligand>
        <name>Zn(2+)</name>
        <dbReference type="ChEBI" id="CHEBI:29105"/>
        <label>1</label>
    </ligand>
</feature>
<comment type="domain">
    <text evidence="11">The J domain is necessary and sufficient to stimulate DnaK ATPase activity. Zinc center 1 plays an important role in the autonomous, DnaK-independent chaperone activity of DnaJ. Zinc center 2 is essential for interaction with DnaK and for DnaJ activity.</text>
</comment>
<keyword evidence="2 11" id="KW-0235">DNA replication</keyword>
<dbReference type="CDD" id="cd06257">
    <property type="entry name" value="DnaJ"/>
    <property type="match status" value="1"/>
</dbReference>
<dbReference type="FunFam" id="2.10.230.10:FF:000002">
    <property type="entry name" value="Molecular chaperone DnaJ"/>
    <property type="match status" value="1"/>
</dbReference>